<evidence type="ECO:0000313" key="2">
    <source>
        <dbReference type="Proteomes" id="UP001283361"/>
    </source>
</evidence>
<reference evidence="1" key="1">
    <citation type="journal article" date="2023" name="G3 (Bethesda)">
        <title>A reference genome for the long-term kleptoplast-retaining sea slug Elysia crispata morphotype clarki.</title>
        <authorList>
            <person name="Eastman K.E."/>
            <person name="Pendleton A.L."/>
            <person name="Shaikh M.A."/>
            <person name="Suttiyut T."/>
            <person name="Ogas R."/>
            <person name="Tomko P."/>
            <person name="Gavelis G."/>
            <person name="Widhalm J.R."/>
            <person name="Wisecaver J.H."/>
        </authorList>
    </citation>
    <scope>NUCLEOTIDE SEQUENCE</scope>
    <source>
        <strain evidence="1">ECLA1</strain>
    </source>
</reference>
<proteinExistence type="predicted"/>
<dbReference type="AlphaFoldDB" id="A0AAE0Y2B6"/>
<organism evidence="1 2">
    <name type="scientific">Elysia crispata</name>
    <name type="common">lettuce slug</name>
    <dbReference type="NCBI Taxonomy" id="231223"/>
    <lineage>
        <taxon>Eukaryota</taxon>
        <taxon>Metazoa</taxon>
        <taxon>Spiralia</taxon>
        <taxon>Lophotrochozoa</taxon>
        <taxon>Mollusca</taxon>
        <taxon>Gastropoda</taxon>
        <taxon>Heterobranchia</taxon>
        <taxon>Euthyneura</taxon>
        <taxon>Panpulmonata</taxon>
        <taxon>Sacoglossa</taxon>
        <taxon>Placobranchoidea</taxon>
        <taxon>Plakobranchidae</taxon>
        <taxon>Elysia</taxon>
    </lineage>
</organism>
<name>A0AAE0Y2B6_9GAST</name>
<comment type="caution">
    <text evidence="1">The sequence shown here is derived from an EMBL/GenBank/DDBJ whole genome shotgun (WGS) entry which is preliminary data.</text>
</comment>
<dbReference type="EMBL" id="JAWDGP010007074">
    <property type="protein sequence ID" value="KAK3730516.1"/>
    <property type="molecule type" value="Genomic_DNA"/>
</dbReference>
<sequence length="68" mass="7533">MCSGVVSSDMTYGLRPDLLRNYITQCLDEAPVTFLRENADLQALLLPDLAVYTPLPMTDFLAYPGQPP</sequence>
<accession>A0AAE0Y2B6</accession>
<gene>
    <name evidence="1" type="ORF">RRG08_018504</name>
</gene>
<dbReference type="Proteomes" id="UP001283361">
    <property type="component" value="Unassembled WGS sequence"/>
</dbReference>
<evidence type="ECO:0000313" key="1">
    <source>
        <dbReference type="EMBL" id="KAK3730516.1"/>
    </source>
</evidence>
<keyword evidence="2" id="KW-1185">Reference proteome</keyword>
<protein>
    <submittedName>
        <fullName evidence="1">Uncharacterized protein</fullName>
    </submittedName>
</protein>